<dbReference type="Proteomes" id="UP000561326">
    <property type="component" value="Unassembled WGS sequence"/>
</dbReference>
<gene>
    <name evidence="1" type="ORF">HF838_18540</name>
</gene>
<dbReference type="AlphaFoldDB" id="A0A848CYM5"/>
<evidence type="ECO:0000313" key="1">
    <source>
        <dbReference type="EMBL" id="NMF00229.1"/>
    </source>
</evidence>
<comment type="caution">
    <text evidence="1">The sequence shown here is derived from an EMBL/GenBank/DDBJ whole genome shotgun (WGS) entry which is preliminary data.</text>
</comment>
<dbReference type="Pfam" id="PF23140">
    <property type="entry name" value="Gp80"/>
    <property type="match status" value="1"/>
</dbReference>
<sequence length="131" mass="14084">MGMSDYLEEKILNHIFRKMAYTPPDKIYVALYTSDPTDLDVGVEVSGGSYARKLVTFTEPVQVGGKGTIKNTEDVAFPAATASWGTVTHVGIRDASVGGNLLYHGELPISKTISAGDGFRIFAGELNLDID</sequence>
<reference evidence="1 2" key="1">
    <citation type="submission" date="2020-04" db="EMBL/GenBank/DDBJ databases">
        <authorList>
            <person name="Hitch T.C.A."/>
            <person name="Wylensek D."/>
            <person name="Clavel T."/>
        </authorList>
    </citation>
    <scope>NUCLEOTIDE SEQUENCE [LARGE SCALE GENOMIC DNA]</scope>
    <source>
        <strain evidence="1 2">WB01_D5_05</strain>
    </source>
</reference>
<protein>
    <submittedName>
        <fullName evidence="1">Uncharacterized protein</fullName>
    </submittedName>
</protein>
<accession>A0A848CYM5</accession>
<evidence type="ECO:0000313" key="2">
    <source>
        <dbReference type="Proteomes" id="UP000561326"/>
    </source>
</evidence>
<name>A0A848CYM5_ANEAE</name>
<organism evidence="1 2">
    <name type="scientific">Aneurinibacillus aneurinilyticus</name>
    <name type="common">Bacillus aneurinolyticus</name>
    <dbReference type="NCBI Taxonomy" id="1391"/>
    <lineage>
        <taxon>Bacteria</taxon>
        <taxon>Bacillati</taxon>
        <taxon>Bacillota</taxon>
        <taxon>Bacilli</taxon>
        <taxon>Bacillales</taxon>
        <taxon>Paenibacillaceae</taxon>
        <taxon>Aneurinibacillus group</taxon>
        <taxon>Aneurinibacillus</taxon>
    </lineage>
</organism>
<dbReference type="RefSeq" id="WP_168976026.1">
    <property type="nucleotide sequence ID" value="NZ_JABAGO010000042.1"/>
</dbReference>
<proteinExistence type="predicted"/>
<dbReference type="InterPro" id="IPR056908">
    <property type="entry name" value="Gp80-like"/>
</dbReference>
<dbReference type="EMBL" id="JABAGO010000042">
    <property type="protein sequence ID" value="NMF00229.1"/>
    <property type="molecule type" value="Genomic_DNA"/>
</dbReference>